<sequence>MGNSNSSNITDNNNIVINGMIGASESLCSVDCDPDSISTTITVSTNNGSVEIEQICGFTSIDCVMNESLSANNYNILQSAADESEWSSPNGDTSNWFMTGFQWSDISDTVDINQYIQNSTYQLMNSAAPNINNSSLDSLYYVNKGNGNYTLTQSNSLTLSSAQFANAARQVTAMASLTKQKQSSSSHNPISLLLTVIIIIVIIGVLILIVMVTNRKKVKQRKIKEYNPSNDVIDDYTVKSKKSSVNFESIKIKSSPPSPPPSPYYTEQVEDNNSFNQDNDMNDQNNNQLSFTDGLDTFNNAMGTVNNVQQIQSMVQPSGYNHMDNEMSHLNERPPPPGYYQGPPLPGYYQVPPPPGYYQGQPPPPGNNQGQPQMMPPQMMPPQAFTGAAEAVGTSAVEEAGVSAAASGLSIGAVEAGAAAVAETGLEAAVLLAPVGL</sequence>
<reference evidence="3" key="1">
    <citation type="journal article" date="2020" name="Nature">
        <title>Giant virus diversity and host interactions through global metagenomics.</title>
        <authorList>
            <person name="Schulz F."/>
            <person name="Roux S."/>
            <person name="Paez-Espino D."/>
            <person name="Jungbluth S."/>
            <person name="Walsh D.A."/>
            <person name="Denef V.J."/>
            <person name="McMahon K.D."/>
            <person name="Konstantinidis K.T."/>
            <person name="Eloe-Fadrosh E.A."/>
            <person name="Kyrpides N.C."/>
            <person name="Woyke T."/>
        </authorList>
    </citation>
    <scope>NUCLEOTIDE SEQUENCE</scope>
    <source>
        <strain evidence="3">GVMAG-M-3300010160-4</strain>
    </source>
</reference>
<feature type="compositionally biased region" description="Pro residues" evidence="1">
    <location>
        <begin position="333"/>
        <end position="366"/>
    </location>
</feature>
<dbReference type="AlphaFoldDB" id="A0A6C0BCG9"/>
<accession>A0A6C0BCG9</accession>
<feature type="compositionally biased region" description="Low complexity" evidence="1">
    <location>
        <begin position="271"/>
        <end position="286"/>
    </location>
</feature>
<keyword evidence="2" id="KW-0812">Transmembrane</keyword>
<keyword evidence="2" id="KW-0472">Membrane</keyword>
<name>A0A6C0BCG9_9ZZZZ</name>
<organism evidence="3">
    <name type="scientific">viral metagenome</name>
    <dbReference type="NCBI Taxonomy" id="1070528"/>
    <lineage>
        <taxon>unclassified sequences</taxon>
        <taxon>metagenomes</taxon>
        <taxon>organismal metagenomes</taxon>
    </lineage>
</organism>
<feature type="compositionally biased region" description="Basic and acidic residues" evidence="1">
    <location>
        <begin position="323"/>
        <end position="332"/>
    </location>
</feature>
<dbReference type="EMBL" id="MN739120">
    <property type="protein sequence ID" value="QHS89816.1"/>
    <property type="molecule type" value="Genomic_DNA"/>
</dbReference>
<feature type="region of interest" description="Disordered" evidence="1">
    <location>
        <begin position="247"/>
        <end position="286"/>
    </location>
</feature>
<evidence type="ECO:0000256" key="1">
    <source>
        <dbReference type="SAM" id="MobiDB-lite"/>
    </source>
</evidence>
<proteinExistence type="predicted"/>
<evidence type="ECO:0000313" key="3">
    <source>
        <dbReference type="EMBL" id="QHS89816.1"/>
    </source>
</evidence>
<protein>
    <submittedName>
        <fullName evidence="3">Uncharacterized protein</fullName>
    </submittedName>
</protein>
<feature type="transmembrane region" description="Helical" evidence="2">
    <location>
        <begin position="190"/>
        <end position="212"/>
    </location>
</feature>
<keyword evidence="2" id="KW-1133">Transmembrane helix</keyword>
<evidence type="ECO:0000256" key="2">
    <source>
        <dbReference type="SAM" id="Phobius"/>
    </source>
</evidence>
<feature type="region of interest" description="Disordered" evidence="1">
    <location>
        <begin position="320"/>
        <end position="383"/>
    </location>
</feature>